<protein>
    <submittedName>
        <fullName evidence="2">Acyltransferase</fullName>
    </submittedName>
</protein>
<evidence type="ECO:0000313" key="3">
    <source>
        <dbReference type="Proteomes" id="UP000007809"/>
    </source>
</evidence>
<dbReference type="EMBL" id="CP002593">
    <property type="protein sequence ID" value="AEA25139.1"/>
    <property type="molecule type" value="Genomic_DNA"/>
</dbReference>
<organism evidence="2 3">
    <name type="scientific">Pseudonocardia dioxanivorans (strain ATCC 55486 / DSM 44775 / JCM 13855 / CB1190)</name>
    <dbReference type="NCBI Taxonomy" id="675635"/>
    <lineage>
        <taxon>Bacteria</taxon>
        <taxon>Bacillati</taxon>
        <taxon>Actinomycetota</taxon>
        <taxon>Actinomycetes</taxon>
        <taxon>Pseudonocardiales</taxon>
        <taxon>Pseudonocardiaceae</taxon>
        <taxon>Pseudonocardia</taxon>
    </lineage>
</organism>
<evidence type="ECO:0000313" key="2">
    <source>
        <dbReference type="EMBL" id="AEA25139.1"/>
    </source>
</evidence>
<dbReference type="Gene3D" id="3.40.50.1110">
    <property type="entry name" value="SGNH hydrolase"/>
    <property type="match status" value="1"/>
</dbReference>
<name>F4CPM2_PSEUX</name>
<dbReference type="Proteomes" id="UP000007809">
    <property type="component" value="Chromosome"/>
</dbReference>
<keyword evidence="3" id="KW-1185">Reference proteome</keyword>
<reference evidence="2 3" key="1">
    <citation type="journal article" date="2011" name="J. Bacteriol.">
        <title>Genome sequence of the 1,4-dioxane-degrading Pseudonocardia dioxanivorans strain CB1190.</title>
        <authorList>
            <person name="Sales C.M."/>
            <person name="Mahendra S."/>
            <person name="Grostern A."/>
            <person name="Parales R.E."/>
            <person name="Goodwin L.A."/>
            <person name="Woyke T."/>
            <person name="Nolan M."/>
            <person name="Lapidus A."/>
            <person name="Chertkov O."/>
            <person name="Ovchinnikova G."/>
            <person name="Sczyrba A."/>
            <person name="Alvarez-Cohen L."/>
        </authorList>
    </citation>
    <scope>NUCLEOTIDE SEQUENCE [LARGE SCALE GENOMIC DNA]</scope>
    <source>
        <strain evidence="3">ATCC 55486 / DSM 44775 / JCM 13855 / CB1190</strain>
    </source>
</reference>
<dbReference type="HOGENOM" id="CLU_1151093_0_0_11"/>
<gene>
    <name evidence="2" type="ordered locus">Psed_2939</name>
</gene>
<dbReference type="OrthoDB" id="3404679at2"/>
<feature type="compositionally biased region" description="Pro residues" evidence="1">
    <location>
        <begin position="52"/>
        <end position="62"/>
    </location>
</feature>
<dbReference type="SUPFAM" id="SSF52266">
    <property type="entry name" value="SGNH hydrolase"/>
    <property type="match status" value="1"/>
</dbReference>
<dbReference type="RefSeq" id="WP_013675062.1">
    <property type="nucleotide sequence ID" value="NC_015312.1"/>
</dbReference>
<evidence type="ECO:0000256" key="1">
    <source>
        <dbReference type="SAM" id="MobiDB-lite"/>
    </source>
</evidence>
<keyword evidence="2" id="KW-0012">Acyltransferase</keyword>
<sequence length="241" mass="23585">MLPRLRPGPAAVGATALASAAVAVGGLIVAASVSSPAPQEAMPAAAAVAPVDPTPTSPPSVEPAPAAAPVTRPPATSEEPAPARHDGPVLVVGDSISLGSTAALKAALGADTTVDAEVGRQFATGVPKVRAWAARNPGPIVVDLGANGTVSAADVDAVLDAAGDRPVVLVGTCVPRVWQNSNNAILEAAAARAGSHVVFLDWASVVRSAGAGILGTDHVHPTPAGRTVLATAIRDALARAA</sequence>
<dbReference type="KEGG" id="pdx:Psed_2939"/>
<accession>F4CPM2</accession>
<keyword evidence="2" id="KW-0808">Transferase</keyword>
<dbReference type="InterPro" id="IPR036514">
    <property type="entry name" value="SGNH_hydro_sf"/>
</dbReference>
<dbReference type="AlphaFoldDB" id="F4CPM2"/>
<feature type="region of interest" description="Disordered" evidence="1">
    <location>
        <begin position="46"/>
        <end position="86"/>
    </location>
</feature>
<dbReference type="STRING" id="675635.Psed_2939"/>
<proteinExistence type="predicted"/>
<feature type="compositionally biased region" description="Low complexity" evidence="1">
    <location>
        <begin position="63"/>
        <end position="76"/>
    </location>
</feature>
<dbReference type="eggNOG" id="COG2755">
    <property type="taxonomic scope" value="Bacteria"/>
</dbReference>
<dbReference type="GO" id="GO:0016746">
    <property type="term" value="F:acyltransferase activity"/>
    <property type="evidence" value="ECO:0007669"/>
    <property type="project" value="UniProtKB-KW"/>
</dbReference>